<sequence>LAIDHHHNEAVIPILKYSESLHLLQNIILKLQMRQREKAYKSLTHELLESKMSGSTRSKKNAEGPLGLGSFSSCKSGRSSAEAWLEEGGEKGGDRDGDGEKKYLWFPGPTLMGSGEGGVGGDDVGEG</sequence>
<dbReference type="EMBL" id="JXTB01000210">
    <property type="protein sequence ID" value="PON53159.1"/>
    <property type="molecule type" value="Genomic_DNA"/>
</dbReference>
<feature type="compositionally biased region" description="Low complexity" evidence="1">
    <location>
        <begin position="70"/>
        <end position="80"/>
    </location>
</feature>
<organism evidence="2 3">
    <name type="scientific">Parasponia andersonii</name>
    <name type="common">Sponia andersonii</name>
    <dbReference type="NCBI Taxonomy" id="3476"/>
    <lineage>
        <taxon>Eukaryota</taxon>
        <taxon>Viridiplantae</taxon>
        <taxon>Streptophyta</taxon>
        <taxon>Embryophyta</taxon>
        <taxon>Tracheophyta</taxon>
        <taxon>Spermatophyta</taxon>
        <taxon>Magnoliopsida</taxon>
        <taxon>eudicotyledons</taxon>
        <taxon>Gunneridae</taxon>
        <taxon>Pentapetalae</taxon>
        <taxon>rosids</taxon>
        <taxon>fabids</taxon>
        <taxon>Rosales</taxon>
        <taxon>Cannabaceae</taxon>
        <taxon>Parasponia</taxon>
    </lineage>
</organism>
<proteinExistence type="predicted"/>
<reference evidence="3" key="1">
    <citation type="submission" date="2016-06" db="EMBL/GenBank/DDBJ databases">
        <title>Parallel loss of symbiosis genes in relatives of nitrogen-fixing non-legume Parasponia.</title>
        <authorList>
            <person name="Van Velzen R."/>
            <person name="Holmer R."/>
            <person name="Bu F."/>
            <person name="Rutten L."/>
            <person name="Van Zeijl A."/>
            <person name="Liu W."/>
            <person name="Santuari L."/>
            <person name="Cao Q."/>
            <person name="Sharma T."/>
            <person name="Shen D."/>
            <person name="Roswanjaya Y."/>
            <person name="Wardhani T."/>
            <person name="Kalhor M.S."/>
            <person name="Jansen J."/>
            <person name="Van den Hoogen J."/>
            <person name="Gungor B."/>
            <person name="Hartog M."/>
            <person name="Hontelez J."/>
            <person name="Verver J."/>
            <person name="Yang W.-C."/>
            <person name="Schijlen E."/>
            <person name="Repin R."/>
            <person name="Schilthuizen M."/>
            <person name="Schranz E."/>
            <person name="Heidstra R."/>
            <person name="Miyata K."/>
            <person name="Fedorova E."/>
            <person name="Kohlen W."/>
            <person name="Bisseling T."/>
            <person name="Smit S."/>
            <person name="Geurts R."/>
        </authorList>
    </citation>
    <scope>NUCLEOTIDE SEQUENCE [LARGE SCALE GENOMIC DNA]</scope>
    <source>
        <strain evidence="3">cv. WU1-14</strain>
    </source>
</reference>
<dbReference type="OrthoDB" id="10503640at2759"/>
<protein>
    <submittedName>
        <fullName evidence="2">Uncharacterized protein</fullName>
    </submittedName>
</protein>
<name>A0A2P5BWM4_PARAD</name>
<evidence type="ECO:0000256" key="1">
    <source>
        <dbReference type="SAM" id="MobiDB-lite"/>
    </source>
</evidence>
<gene>
    <name evidence="2" type="ORF">PanWU01x14_203900</name>
</gene>
<comment type="caution">
    <text evidence="2">The sequence shown here is derived from an EMBL/GenBank/DDBJ whole genome shotgun (WGS) entry which is preliminary data.</text>
</comment>
<feature type="region of interest" description="Disordered" evidence="1">
    <location>
        <begin position="48"/>
        <end position="127"/>
    </location>
</feature>
<feature type="compositionally biased region" description="Gly residues" evidence="1">
    <location>
        <begin position="114"/>
        <end position="127"/>
    </location>
</feature>
<dbReference type="AlphaFoldDB" id="A0A2P5BWM4"/>
<evidence type="ECO:0000313" key="3">
    <source>
        <dbReference type="Proteomes" id="UP000237105"/>
    </source>
</evidence>
<dbReference type="Proteomes" id="UP000237105">
    <property type="component" value="Unassembled WGS sequence"/>
</dbReference>
<feature type="non-terminal residue" evidence="2">
    <location>
        <position position="1"/>
    </location>
</feature>
<accession>A0A2P5BWM4</accession>
<keyword evidence="3" id="KW-1185">Reference proteome</keyword>
<feature type="compositionally biased region" description="Basic and acidic residues" evidence="1">
    <location>
        <begin position="88"/>
        <end position="103"/>
    </location>
</feature>
<evidence type="ECO:0000313" key="2">
    <source>
        <dbReference type="EMBL" id="PON53159.1"/>
    </source>
</evidence>